<reference evidence="1" key="1">
    <citation type="submission" date="2013-12" db="EMBL/GenBank/DDBJ databases">
        <title>The Genome Sequence of Aphanomyces astaci APO3.</title>
        <authorList>
            <consortium name="The Broad Institute Genomics Platform"/>
            <person name="Russ C."/>
            <person name="Tyler B."/>
            <person name="van West P."/>
            <person name="Dieguez-Uribeondo J."/>
            <person name="Young S.K."/>
            <person name="Zeng Q."/>
            <person name="Gargeya S."/>
            <person name="Fitzgerald M."/>
            <person name="Abouelleil A."/>
            <person name="Alvarado L."/>
            <person name="Chapman S.B."/>
            <person name="Gainer-Dewar J."/>
            <person name="Goldberg J."/>
            <person name="Griggs A."/>
            <person name="Gujja S."/>
            <person name="Hansen M."/>
            <person name="Howarth C."/>
            <person name="Imamovic A."/>
            <person name="Ireland A."/>
            <person name="Larimer J."/>
            <person name="McCowan C."/>
            <person name="Murphy C."/>
            <person name="Pearson M."/>
            <person name="Poon T.W."/>
            <person name="Priest M."/>
            <person name="Roberts A."/>
            <person name="Saif S."/>
            <person name="Shea T."/>
            <person name="Sykes S."/>
            <person name="Wortman J."/>
            <person name="Nusbaum C."/>
            <person name="Birren B."/>
        </authorList>
    </citation>
    <scope>NUCLEOTIDE SEQUENCE [LARGE SCALE GENOMIC DNA]</scope>
    <source>
        <strain evidence="1">APO3</strain>
    </source>
</reference>
<dbReference type="GeneID" id="20814938"/>
<dbReference type="EMBL" id="KI913157">
    <property type="protein sequence ID" value="ETV71797.1"/>
    <property type="molecule type" value="Genomic_DNA"/>
</dbReference>
<proteinExistence type="predicted"/>
<sequence length="153" mass="17749">MAVMRLVVGFPMVAAIAKMNYYSRRRLPPVLRNHDAVKLITSCSAAHNVHNTFDRRMDDPTARIKFRFSVHELVLLCTKLRLPELIITVWNDKVEAIEAMTITCRRLVETCRLLTIANEFGRSMEDCSRIIHTIVNQLHRSWSRTMYCTSTNI</sequence>
<evidence type="ECO:0000313" key="1">
    <source>
        <dbReference type="EMBL" id="ETV71797.1"/>
    </source>
</evidence>
<protein>
    <recommendedName>
        <fullName evidence="2">DDE Tnp4 domain-containing protein</fullName>
    </recommendedName>
</protein>
<organism evidence="1">
    <name type="scientific">Aphanomyces astaci</name>
    <name type="common">Crayfish plague agent</name>
    <dbReference type="NCBI Taxonomy" id="112090"/>
    <lineage>
        <taxon>Eukaryota</taxon>
        <taxon>Sar</taxon>
        <taxon>Stramenopiles</taxon>
        <taxon>Oomycota</taxon>
        <taxon>Saprolegniomycetes</taxon>
        <taxon>Saprolegniales</taxon>
        <taxon>Verrucalvaceae</taxon>
        <taxon>Aphanomyces</taxon>
    </lineage>
</organism>
<gene>
    <name evidence="1" type="ORF">H257_12942</name>
</gene>
<dbReference type="RefSeq" id="XP_009838646.1">
    <property type="nucleotide sequence ID" value="XM_009840344.1"/>
</dbReference>
<name>W4FWD3_APHAT</name>
<dbReference type="AlphaFoldDB" id="W4FWD3"/>
<dbReference type="VEuPathDB" id="FungiDB:H257_12942"/>
<accession>W4FWD3</accession>
<evidence type="ECO:0008006" key="2">
    <source>
        <dbReference type="Google" id="ProtNLM"/>
    </source>
</evidence>